<sequence>MMQQHNKKKKKRSASRASKPIASDGGQGQQSQQQQNLEQRQEGTKVLVALMEAFDSISVEEAEEAYREAKGDINKAAQILENLMENSEDPSTSSFSSGLSGFGLGSSSSSSTGSSSASRDGFLEGNLVNRKGFRGGNKQKRVLAVTGTVSTVLGKEYVKASPRRDSMKAKDFGNGVVEKEEAEQFLCSMLGNDCELSMGVVRDVLGQCGYDVEKALDVLLDLSASSHEQSSSGRRVKDSVNYKEDARFLVERSDNLTDVASDCTSHSSESELQDSVWGCGYRNYYQALTSFEAPSSTTPISNESNLPQKVLECLFNVPMSSEHEPSTMNWRNVVKKMQSLGPAVDVFSSIDAQQNNYANGEEYHLLRESAKQHWNSRASYYQKAAAAYSKGERGYAAYLSDQGRMQTKLAQEADKKASQDIFKARSVHEMIRYFLNSTFIVVIDHDLLVFCRNKGITNVITIDLHGQHVKQAMKVLKLHLLFGTYVRCKHLPALPYFYADLPRYSILLFVMNMCGLVPAIQTLRVITGCGGRGLGKSKVKQAVTRLLENEGIEWSEENQGVLLIKIDGCKEFSFLDIDSDTD</sequence>
<evidence type="ECO:0000313" key="4">
    <source>
        <dbReference type="EMBL" id="NUU93259.1"/>
    </source>
</evidence>
<dbReference type="InterPro" id="IPR013899">
    <property type="entry name" value="DUF1771"/>
</dbReference>
<feature type="compositionally biased region" description="Basic residues" evidence="2">
    <location>
        <begin position="1"/>
        <end position="14"/>
    </location>
</feature>
<dbReference type="PANTHER" id="PTHR47676:SF1">
    <property type="entry name" value="SMR DOMAIN-CONTAINING PROTEIN"/>
    <property type="match status" value="1"/>
</dbReference>
<dbReference type="Gene3D" id="3.30.1370.110">
    <property type="match status" value="1"/>
</dbReference>
<feature type="compositionally biased region" description="Low complexity" evidence="2">
    <location>
        <begin position="29"/>
        <end position="38"/>
    </location>
</feature>
<evidence type="ECO:0000256" key="1">
    <source>
        <dbReference type="SAM" id="Coils"/>
    </source>
</evidence>
<proteinExistence type="predicted"/>
<feature type="coiled-coil region" evidence="1">
    <location>
        <begin position="59"/>
        <end position="86"/>
    </location>
</feature>
<dbReference type="Pfam" id="PF08590">
    <property type="entry name" value="DUF1771"/>
    <property type="match status" value="1"/>
</dbReference>
<evidence type="ECO:0000256" key="2">
    <source>
        <dbReference type="SAM" id="MobiDB-lite"/>
    </source>
</evidence>
<evidence type="ECO:0000259" key="3">
    <source>
        <dbReference type="PROSITE" id="PS50828"/>
    </source>
</evidence>
<organism evidence="4">
    <name type="scientific">Populus davidiana</name>
    <dbReference type="NCBI Taxonomy" id="266767"/>
    <lineage>
        <taxon>Eukaryota</taxon>
        <taxon>Viridiplantae</taxon>
        <taxon>Streptophyta</taxon>
        <taxon>Embryophyta</taxon>
        <taxon>Tracheophyta</taxon>
        <taxon>Spermatophyta</taxon>
        <taxon>Magnoliopsida</taxon>
        <taxon>eudicotyledons</taxon>
        <taxon>Gunneridae</taxon>
        <taxon>Pentapetalae</taxon>
        <taxon>rosids</taxon>
        <taxon>fabids</taxon>
        <taxon>Malpighiales</taxon>
        <taxon>Salicaceae</taxon>
        <taxon>Saliceae</taxon>
        <taxon>Populus</taxon>
    </lineage>
</organism>
<feature type="domain" description="Smr" evidence="3">
    <location>
        <begin position="462"/>
        <end position="567"/>
    </location>
</feature>
<dbReference type="Pfam" id="PF24767">
    <property type="entry name" value="UBA_At5g58720"/>
    <property type="match status" value="1"/>
</dbReference>
<name>A0A6M2FBQ6_9ROSI</name>
<dbReference type="InterPro" id="IPR036063">
    <property type="entry name" value="Smr_dom_sf"/>
</dbReference>
<dbReference type="AlphaFoldDB" id="A0A6M2FBQ6"/>
<dbReference type="EMBL" id="GILB01012926">
    <property type="protein sequence ID" value="NUU93259.1"/>
    <property type="molecule type" value="Transcribed_RNA"/>
</dbReference>
<feature type="compositionally biased region" description="Low complexity" evidence="2">
    <location>
        <begin position="91"/>
        <end position="116"/>
    </location>
</feature>
<protein>
    <recommendedName>
        <fullName evidence="3">Smr domain-containing protein</fullName>
    </recommendedName>
</protein>
<reference evidence="4" key="1">
    <citation type="submission" date="2020-03" db="EMBL/GenBank/DDBJ databases">
        <authorList>
            <person name="Zhang R."/>
        </authorList>
    </citation>
    <scope>NUCLEOTIDE SEQUENCE</scope>
</reference>
<dbReference type="InterPro" id="IPR002625">
    <property type="entry name" value="Smr_dom"/>
</dbReference>
<keyword evidence="1" id="KW-0175">Coiled coil</keyword>
<dbReference type="PANTHER" id="PTHR47676">
    <property type="entry name" value="OS01G0225100 PROTEIN"/>
    <property type="match status" value="1"/>
</dbReference>
<dbReference type="SMART" id="SM00463">
    <property type="entry name" value="SMR"/>
    <property type="match status" value="1"/>
</dbReference>
<dbReference type="PROSITE" id="PS50828">
    <property type="entry name" value="SMR"/>
    <property type="match status" value="1"/>
</dbReference>
<feature type="region of interest" description="Disordered" evidence="2">
    <location>
        <begin position="1"/>
        <end position="40"/>
    </location>
</feature>
<dbReference type="InterPro" id="IPR055319">
    <property type="entry name" value="At5g58720-like"/>
</dbReference>
<feature type="region of interest" description="Disordered" evidence="2">
    <location>
        <begin position="86"/>
        <end position="121"/>
    </location>
</feature>
<accession>A0A6M2FBQ6</accession>
<dbReference type="InterPro" id="IPR056254">
    <property type="entry name" value="At5g58720/SDE5-like_UBA-like"/>
</dbReference>
<dbReference type="SMART" id="SM01162">
    <property type="entry name" value="DUF1771"/>
    <property type="match status" value="1"/>
</dbReference>
<dbReference type="SUPFAM" id="SSF160443">
    <property type="entry name" value="SMR domain-like"/>
    <property type="match status" value="1"/>
</dbReference>